<evidence type="ECO:0000313" key="3">
    <source>
        <dbReference type="Proteomes" id="UP001642360"/>
    </source>
</evidence>
<keyword evidence="3" id="KW-1185">Reference proteome</keyword>
<evidence type="ECO:0000256" key="1">
    <source>
        <dbReference type="SAM" id="MobiDB-lite"/>
    </source>
</evidence>
<dbReference type="Proteomes" id="UP001642360">
    <property type="component" value="Unassembled WGS sequence"/>
</dbReference>
<comment type="caution">
    <text evidence="2">The sequence shown here is derived from an EMBL/GenBank/DDBJ whole genome shotgun (WGS) entry which is preliminary data.</text>
</comment>
<dbReference type="EMBL" id="CAUOFW020008024">
    <property type="protein sequence ID" value="CAK9181410.1"/>
    <property type="molecule type" value="Genomic_DNA"/>
</dbReference>
<feature type="region of interest" description="Disordered" evidence="1">
    <location>
        <begin position="71"/>
        <end position="108"/>
    </location>
</feature>
<evidence type="ECO:0000313" key="2">
    <source>
        <dbReference type="EMBL" id="CAK9181410.1"/>
    </source>
</evidence>
<organism evidence="2 3">
    <name type="scientific">Ilex paraguariensis</name>
    <name type="common">yerba mate</name>
    <dbReference type="NCBI Taxonomy" id="185542"/>
    <lineage>
        <taxon>Eukaryota</taxon>
        <taxon>Viridiplantae</taxon>
        <taxon>Streptophyta</taxon>
        <taxon>Embryophyta</taxon>
        <taxon>Tracheophyta</taxon>
        <taxon>Spermatophyta</taxon>
        <taxon>Magnoliopsida</taxon>
        <taxon>eudicotyledons</taxon>
        <taxon>Gunneridae</taxon>
        <taxon>Pentapetalae</taxon>
        <taxon>asterids</taxon>
        <taxon>campanulids</taxon>
        <taxon>Aquifoliales</taxon>
        <taxon>Aquifoliaceae</taxon>
        <taxon>Ilex</taxon>
    </lineage>
</organism>
<gene>
    <name evidence="2" type="ORF">ILEXP_LOCUS51464</name>
</gene>
<dbReference type="AlphaFoldDB" id="A0ABC8UK79"/>
<name>A0ABC8UK79_9AQUA</name>
<accession>A0ABC8UK79</accession>
<evidence type="ECO:0008006" key="4">
    <source>
        <dbReference type="Google" id="ProtNLM"/>
    </source>
</evidence>
<protein>
    <recommendedName>
        <fullName evidence="4">RNase H type-1 domain-containing protein</fullName>
    </recommendedName>
</protein>
<reference evidence="2 3" key="1">
    <citation type="submission" date="2024-02" db="EMBL/GenBank/DDBJ databases">
        <authorList>
            <person name="Vignale AGUSTIN F."/>
            <person name="Sosa J E."/>
            <person name="Modenutti C."/>
        </authorList>
    </citation>
    <scope>NUCLEOTIDE SEQUENCE [LARGE SCALE GENOMIC DNA]</scope>
</reference>
<sequence length="108" mass="12025">MSLKTKLWAIQQGLQLILNRSGNFTLETNSSEAFNLLAGTQSASHPFKVLVDNWQVHHHIRSEREINALMASKSKVPRTEVDPAGNHGKGEEVNSGRQVLWMAAPPRL</sequence>
<proteinExistence type="predicted"/>